<evidence type="ECO:0000256" key="1">
    <source>
        <dbReference type="ARBA" id="ARBA00023002"/>
    </source>
</evidence>
<dbReference type="InterPro" id="IPR001509">
    <property type="entry name" value="Epimerase_deHydtase"/>
</dbReference>
<comment type="caution">
    <text evidence="5">The sequence shown here is derived from an EMBL/GenBank/DDBJ whole genome shotgun (WGS) entry which is preliminary data.</text>
</comment>
<comment type="similarity">
    <text evidence="2">Belongs to the NAD(P)-dependent epimerase/dehydratase family. Dihydroflavonol-4-reductase subfamily.</text>
</comment>
<sequence length="353" mass="38912">MFNPTTSRLPKGSTIFVTGVTGYIGSWVAYEALSLGYNVRGAVRSLEKATWLQDHFDSTFGPGRYSQVSLSDSSDLVGFAEGIKGVSGIAHVAVNTARSTDPEPYIPNMVKETVGILKAAQAESTVRSVVFTSTALAASAWGAKGKLIEWQYNEDFIGYAYDPNFQHPSKVFIVYGAAKAISEKAAWKYMQEEKPHFSFNTILPNVNFGPSLVYEKQGYGSSGRFPKAVFDNDESIFKSVLPMYHIDVRDDAKLHVAALVDPETAGRRLWGYGEPFHWNVVLGIFRKLWPQRKSLDDFPGLELDDSEPPTEGALKALKNVFGQDGWTSLETSLKDAGLDREPPAGSKKMDIFN</sequence>
<proteinExistence type="inferred from homology"/>
<dbReference type="SUPFAM" id="SSF51735">
    <property type="entry name" value="NAD(P)-binding Rossmann-fold domains"/>
    <property type="match status" value="1"/>
</dbReference>
<dbReference type="OrthoDB" id="2735536at2759"/>
<evidence type="ECO:0000313" key="6">
    <source>
        <dbReference type="Proteomes" id="UP000676310"/>
    </source>
</evidence>
<protein>
    <recommendedName>
        <fullName evidence="4">NAD-dependent epimerase/dehydratase domain-containing protein</fullName>
    </recommendedName>
</protein>
<reference evidence="5" key="1">
    <citation type="submission" date="2021-05" db="EMBL/GenBank/DDBJ databases">
        <authorList>
            <person name="Stam R."/>
        </authorList>
    </citation>
    <scope>NUCLEOTIDE SEQUENCE</scope>
    <source>
        <strain evidence="5">CS162</strain>
    </source>
</reference>
<dbReference type="PANTHER" id="PTHR10366">
    <property type="entry name" value="NAD DEPENDENT EPIMERASE/DEHYDRATASE"/>
    <property type="match status" value="1"/>
</dbReference>
<dbReference type="PANTHER" id="PTHR10366:SF562">
    <property type="entry name" value="ALDEHYDE REDUCTASE II (AFU_ORTHOLOGUE AFUA_1G11360)"/>
    <property type="match status" value="1"/>
</dbReference>
<name>A0A8J2N7S2_9PLEO</name>
<dbReference type="AlphaFoldDB" id="A0A8J2N7S2"/>
<evidence type="ECO:0000259" key="4">
    <source>
        <dbReference type="Pfam" id="PF01370"/>
    </source>
</evidence>
<accession>A0A8J2N7S2</accession>
<dbReference type="GO" id="GO:0016616">
    <property type="term" value="F:oxidoreductase activity, acting on the CH-OH group of donors, NAD or NADP as acceptor"/>
    <property type="evidence" value="ECO:0007669"/>
    <property type="project" value="TreeGrafter"/>
</dbReference>
<feature type="region of interest" description="Disordered" evidence="3">
    <location>
        <begin position="332"/>
        <end position="353"/>
    </location>
</feature>
<keyword evidence="1" id="KW-0560">Oxidoreductase</keyword>
<dbReference type="EMBL" id="CAJRGZ010000019">
    <property type="protein sequence ID" value="CAG5166835.1"/>
    <property type="molecule type" value="Genomic_DNA"/>
</dbReference>
<evidence type="ECO:0000256" key="3">
    <source>
        <dbReference type="SAM" id="MobiDB-lite"/>
    </source>
</evidence>
<keyword evidence="6" id="KW-1185">Reference proteome</keyword>
<dbReference type="InterPro" id="IPR036291">
    <property type="entry name" value="NAD(P)-bd_dom_sf"/>
</dbReference>
<dbReference type="Proteomes" id="UP000676310">
    <property type="component" value="Unassembled WGS sequence"/>
</dbReference>
<evidence type="ECO:0000313" key="5">
    <source>
        <dbReference type="EMBL" id="CAG5166835.1"/>
    </source>
</evidence>
<dbReference type="GeneID" id="67018932"/>
<dbReference type="Pfam" id="PF01370">
    <property type="entry name" value="Epimerase"/>
    <property type="match status" value="1"/>
</dbReference>
<gene>
    <name evidence="5" type="ORF">ALTATR162_LOCUS6983</name>
</gene>
<organism evidence="5 6">
    <name type="scientific">Alternaria atra</name>
    <dbReference type="NCBI Taxonomy" id="119953"/>
    <lineage>
        <taxon>Eukaryota</taxon>
        <taxon>Fungi</taxon>
        <taxon>Dikarya</taxon>
        <taxon>Ascomycota</taxon>
        <taxon>Pezizomycotina</taxon>
        <taxon>Dothideomycetes</taxon>
        <taxon>Pleosporomycetidae</taxon>
        <taxon>Pleosporales</taxon>
        <taxon>Pleosporineae</taxon>
        <taxon>Pleosporaceae</taxon>
        <taxon>Alternaria</taxon>
        <taxon>Alternaria sect. Ulocladioides</taxon>
    </lineage>
</organism>
<dbReference type="InterPro" id="IPR050425">
    <property type="entry name" value="NAD(P)_dehydrat-like"/>
</dbReference>
<evidence type="ECO:0000256" key="2">
    <source>
        <dbReference type="ARBA" id="ARBA00023445"/>
    </source>
</evidence>
<dbReference type="RefSeq" id="XP_043170544.1">
    <property type="nucleotide sequence ID" value="XM_043314609.1"/>
</dbReference>
<feature type="domain" description="NAD-dependent epimerase/dehydratase" evidence="4">
    <location>
        <begin position="15"/>
        <end position="262"/>
    </location>
</feature>
<dbReference type="Gene3D" id="3.40.50.720">
    <property type="entry name" value="NAD(P)-binding Rossmann-like Domain"/>
    <property type="match status" value="1"/>
</dbReference>